<reference evidence="1 2" key="1">
    <citation type="journal article" date="2021" name="Microorganisms">
        <title>Acidisoma silvae sp. nov. and Acidisomacellulosilytica sp. nov., Two Acidophilic Bacteria Isolated from Decaying Wood, Hydrolyzing Cellulose and Producing Poly-3-hydroxybutyrate.</title>
        <authorList>
            <person name="Mieszkin S."/>
            <person name="Pouder E."/>
            <person name="Uroz S."/>
            <person name="Simon-Colin C."/>
            <person name="Alain K."/>
        </authorList>
    </citation>
    <scope>NUCLEOTIDE SEQUENCE [LARGE SCALE GENOMIC DNA]</scope>
    <source>
        <strain evidence="1 2">HW T5.17</strain>
    </source>
</reference>
<accession>A0A963Z7N0</accession>
<dbReference type="AlphaFoldDB" id="A0A963Z7N0"/>
<dbReference type="Proteomes" id="UP000721844">
    <property type="component" value="Unassembled WGS sequence"/>
</dbReference>
<dbReference type="EMBL" id="JAESVA010000020">
    <property type="protein sequence ID" value="MCB8884004.1"/>
    <property type="molecule type" value="Genomic_DNA"/>
</dbReference>
<dbReference type="RefSeq" id="WP_227310745.1">
    <property type="nucleotide sequence ID" value="NZ_JAESVA010000020.1"/>
</dbReference>
<name>A0A963Z7N0_9PROT</name>
<evidence type="ECO:0000313" key="1">
    <source>
        <dbReference type="EMBL" id="MCB8884004.1"/>
    </source>
</evidence>
<evidence type="ECO:0000313" key="2">
    <source>
        <dbReference type="Proteomes" id="UP000721844"/>
    </source>
</evidence>
<keyword evidence="2" id="KW-1185">Reference proteome</keyword>
<protein>
    <submittedName>
        <fullName evidence="1">Uncharacterized protein</fullName>
    </submittedName>
</protein>
<comment type="caution">
    <text evidence="1">The sequence shown here is derived from an EMBL/GenBank/DDBJ whole genome shotgun (WGS) entry which is preliminary data.</text>
</comment>
<organism evidence="1 2">
    <name type="scientific">Acidisoma cellulosilyticum</name>
    <dbReference type="NCBI Taxonomy" id="2802395"/>
    <lineage>
        <taxon>Bacteria</taxon>
        <taxon>Pseudomonadati</taxon>
        <taxon>Pseudomonadota</taxon>
        <taxon>Alphaproteobacteria</taxon>
        <taxon>Acetobacterales</taxon>
        <taxon>Acidocellaceae</taxon>
        <taxon>Acidisoma</taxon>
    </lineage>
</organism>
<proteinExistence type="predicted"/>
<gene>
    <name evidence="1" type="ORF">ACELLULO517_27450</name>
</gene>
<sequence length="126" mass="13617">MLVLAAAAAGQAKAEELDGDILALKVEFQDTGRELDDLLAEDEALSSDDPRVTEIRGREAVLVDRRREIREEMADLEARTPEGLSAKAAVVFADFRGAADHRFPVSYNPQAALVASLARDILGRVG</sequence>